<dbReference type="Proteomes" id="UP000326678">
    <property type="component" value="Chromosome Gxm1"/>
</dbReference>
<proteinExistence type="inferred from homology"/>
<keyword evidence="4 10" id="KW-0812">Transmembrane</keyword>
<protein>
    <submittedName>
        <fullName evidence="13">Chromosome partitioning ATPase</fullName>
    </submittedName>
</protein>
<dbReference type="Gene3D" id="3.40.50.300">
    <property type="entry name" value="P-loop containing nucleotide triphosphate hydrolases"/>
    <property type="match status" value="1"/>
</dbReference>
<evidence type="ECO:0000256" key="3">
    <source>
        <dbReference type="ARBA" id="ARBA00022475"/>
    </source>
</evidence>
<dbReference type="PANTHER" id="PTHR32309:SF13">
    <property type="entry name" value="FERRIC ENTEROBACTIN TRANSPORT PROTEIN FEPE"/>
    <property type="match status" value="1"/>
</dbReference>
<keyword evidence="6" id="KW-0067">ATP-binding</keyword>
<sequence length="744" mass="83290">MAKTSLNKEQQITTSAQGAVDIRQLSTILLRRRLLILGVSCVVMSAASLLALIAKPTYQSNMQILVNSNLSEGTQSNNIPPREDTNLTDIYDGLRLRNSQIVDSTTQMKLMLSSKLLQKTVDLLHSDYPDITLEYINGQTEQNKKAPLEVTPEEGGIGANKVFSQVFKVSFNDDDPLKTQRVLQALQKVYQNYNKEQQKERLNQGLGFVNVRLPEIKKEVTKAEKNLEQFRNKHKLLDPEVQSKIILESLADIQKQLQSTRAHLQDVNARYDNLEQQIASSSQQNALFSSRLNQSSRYQTLLSEIQKTELALAKERLRYTDDYPSVQKLKQQRQSQLLLLREEVKAITTSSKGETPFKEQMVGVEPKLLDELILVQTTVLGLTANEKNLAESEQRLRSELNKYPSLIAEYNRLLPKVETSRKTLEQLLQAQQSLGLKIAQEGYSWQVLAEPALGTYMGSNRLLFLVGGAVIGPILGILAALILEKFNDAIYCVGDLKKLTNLRVLGSVPKLPSCNVKKRRLALPWNGRRSSDSSIVEASTRLPVHETLDMIYQNIQILKYPLPFKSLMLTSALPGEGKTTLVLGLVASATRMHRRVLVIDANLHNPSLHKILELSNDWGLSLLLVDETTTHFQDYIQPIHPCIDILTAGPEAEDTVKLLSSQRMKELIELFEQSYDLVLIDAPPILGTVDARIVAAFCNGIVMVERMGKVTRTELTQATEILSQLNLIGIIANEVSNSKNVLAS</sequence>
<evidence type="ECO:0000256" key="1">
    <source>
        <dbReference type="ARBA" id="ARBA00004651"/>
    </source>
</evidence>
<accession>A0A5P8VZK3</accession>
<dbReference type="Pfam" id="PF01656">
    <property type="entry name" value="CbiA"/>
    <property type="match status" value="1"/>
</dbReference>
<keyword evidence="8 10" id="KW-0472">Membrane</keyword>
<dbReference type="InterPro" id="IPR027417">
    <property type="entry name" value="P-loop_NTPase"/>
</dbReference>
<feature type="domain" description="Polysaccharide chain length determinant N-terminal" evidence="12">
    <location>
        <begin position="20"/>
        <end position="114"/>
    </location>
</feature>
<evidence type="ECO:0000256" key="5">
    <source>
        <dbReference type="ARBA" id="ARBA00022741"/>
    </source>
</evidence>
<keyword evidence="14" id="KW-1185">Reference proteome</keyword>
<evidence type="ECO:0000256" key="4">
    <source>
        <dbReference type="ARBA" id="ARBA00022692"/>
    </source>
</evidence>
<evidence type="ECO:0000256" key="6">
    <source>
        <dbReference type="ARBA" id="ARBA00022840"/>
    </source>
</evidence>
<dbReference type="InterPro" id="IPR005702">
    <property type="entry name" value="Wzc-like_C"/>
</dbReference>
<evidence type="ECO:0000256" key="8">
    <source>
        <dbReference type="ARBA" id="ARBA00023136"/>
    </source>
</evidence>
<evidence type="ECO:0000313" key="13">
    <source>
        <dbReference type="EMBL" id="QFS45827.1"/>
    </source>
</evidence>
<dbReference type="KEGG" id="nsh:GXM_03306"/>
<keyword evidence="5" id="KW-0547">Nucleotide-binding</keyword>
<evidence type="ECO:0000256" key="7">
    <source>
        <dbReference type="ARBA" id="ARBA00022989"/>
    </source>
</evidence>
<comment type="similarity">
    <text evidence="2">Belongs to the CpsC/CapA family.</text>
</comment>
<evidence type="ECO:0000313" key="14">
    <source>
        <dbReference type="Proteomes" id="UP000326678"/>
    </source>
</evidence>
<feature type="domain" description="CobQ/CobB/MinD/ParA nucleotide binding" evidence="11">
    <location>
        <begin position="575"/>
        <end position="739"/>
    </location>
</feature>
<dbReference type="PANTHER" id="PTHR32309">
    <property type="entry name" value="TYROSINE-PROTEIN KINASE"/>
    <property type="match status" value="1"/>
</dbReference>
<dbReference type="InterPro" id="IPR003856">
    <property type="entry name" value="LPS_length_determ_N"/>
</dbReference>
<name>A0A5P8VZK3_9NOSO</name>
<dbReference type="SUPFAM" id="SSF52540">
    <property type="entry name" value="P-loop containing nucleoside triphosphate hydrolases"/>
    <property type="match status" value="1"/>
</dbReference>
<dbReference type="RefSeq" id="WP_194198783.1">
    <property type="nucleotide sequence ID" value="NZ_CP045226.1"/>
</dbReference>
<organism evidence="13 14">
    <name type="scientific">Nostoc sphaeroides CCNUC1</name>
    <dbReference type="NCBI Taxonomy" id="2653204"/>
    <lineage>
        <taxon>Bacteria</taxon>
        <taxon>Bacillati</taxon>
        <taxon>Cyanobacteriota</taxon>
        <taxon>Cyanophyceae</taxon>
        <taxon>Nostocales</taxon>
        <taxon>Nostocaceae</taxon>
        <taxon>Nostoc</taxon>
    </lineage>
</organism>
<dbReference type="GO" id="GO:0005886">
    <property type="term" value="C:plasma membrane"/>
    <property type="evidence" value="ECO:0007669"/>
    <property type="project" value="UniProtKB-SubCell"/>
</dbReference>
<dbReference type="Pfam" id="PF02706">
    <property type="entry name" value="Wzz"/>
    <property type="match status" value="1"/>
</dbReference>
<evidence type="ECO:0000256" key="2">
    <source>
        <dbReference type="ARBA" id="ARBA00006683"/>
    </source>
</evidence>
<feature type="transmembrane region" description="Helical" evidence="10">
    <location>
        <begin position="34"/>
        <end position="54"/>
    </location>
</feature>
<dbReference type="InterPro" id="IPR050445">
    <property type="entry name" value="Bact_polysacc_biosynth/exp"/>
</dbReference>
<keyword evidence="7 10" id="KW-1133">Transmembrane helix</keyword>
<feature type="coiled-coil region" evidence="9">
    <location>
        <begin position="183"/>
        <end position="284"/>
    </location>
</feature>
<dbReference type="EMBL" id="CP045226">
    <property type="protein sequence ID" value="QFS45827.1"/>
    <property type="molecule type" value="Genomic_DNA"/>
</dbReference>
<feature type="transmembrane region" description="Helical" evidence="10">
    <location>
        <begin position="462"/>
        <end position="483"/>
    </location>
</feature>
<keyword evidence="3" id="KW-1003">Cell membrane</keyword>
<evidence type="ECO:0000256" key="9">
    <source>
        <dbReference type="SAM" id="Coils"/>
    </source>
</evidence>
<comment type="subcellular location">
    <subcellularLocation>
        <location evidence="1">Cell membrane</location>
        <topology evidence="1">Multi-pass membrane protein</topology>
    </subcellularLocation>
</comment>
<evidence type="ECO:0000259" key="11">
    <source>
        <dbReference type="Pfam" id="PF01656"/>
    </source>
</evidence>
<dbReference type="AlphaFoldDB" id="A0A5P8VZK3"/>
<reference evidence="13 14" key="1">
    <citation type="submission" date="2019-10" db="EMBL/GenBank/DDBJ databases">
        <title>Genomic and transcriptomic insights into the perfect genentic adaptation of a filamentous nitrogen-fixing cyanobacterium to rice fields.</title>
        <authorList>
            <person name="Chen Z."/>
        </authorList>
    </citation>
    <scope>NUCLEOTIDE SEQUENCE [LARGE SCALE GENOMIC DNA]</scope>
    <source>
        <strain evidence="13">CCNUC1</strain>
    </source>
</reference>
<keyword evidence="9" id="KW-0175">Coiled coil</keyword>
<evidence type="ECO:0000256" key="10">
    <source>
        <dbReference type="SAM" id="Phobius"/>
    </source>
</evidence>
<dbReference type="CDD" id="cd05387">
    <property type="entry name" value="BY-kinase"/>
    <property type="match status" value="1"/>
</dbReference>
<evidence type="ECO:0000259" key="12">
    <source>
        <dbReference type="Pfam" id="PF02706"/>
    </source>
</evidence>
<dbReference type="GO" id="GO:0004713">
    <property type="term" value="F:protein tyrosine kinase activity"/>
    <property type="evidence" value="ECO:0007669"/>
    <property type="project" value="TreeGrafter"/>
</dbReference>
<dbReference type="InterPro" id="IPR002586">
    <property type="entry name" value="CobQ/CobB/MinD/ParA_Nub-bd_dom"/>
</dbReference>
<gene>
    <name evidence="13" type="ORF">GXM_03306</name>
</gene>